<evidence type="ECO:0000313" key="2">
    <source>
        <dbReference type="EMBL" id="MDF0602131.1"/>
    </source>
</evidence>
<comment type="caution">
    <text evidence="2">The sequence shown here is derived from an EMBL/GenBank/DDBJ whole genome shotgun (WGS) entry which is preliminary data.</text>
</comment>
<proteinExistence type="predicted"/>
<name>A0AAE3NUA4_9RHOB</name>
<gene>
    <name evidence="2" type="ORF">P1J78_15430</name>
</gene>
<dbReference type="Proteomes" id="UP001220964">
    <property type="component" value="Unassembled WGS sequence"/>
</dbReference>
<evidence type="ECO:0000313" key="3">
    <source>
        <dbReference type="Proteomes" id="UP001220964"/>
    </source>
</evidence>
<dbReference type="RefSeq" id="WP_275568267.1">
    <property type="nucleotide sequence ID" value="NZ_JARGYC010000042.1"/>
</dbReference>
<protein>
    <submittedName>
        <fullName evidence="2">Uncharacterized protein</fullName>
    </submittedName>
</protein>
<keyword evidence="1" id="KW-1133">Transmembrane helix</keyword>
<accession>A0AAE3NUA4</accession>
<reference evidence="2" key="1">
    <citation type="submission" date="2023-03" db="EMBL/GenBank/DDBJ databases">
        <title>Multiphase analysis and comparison of six strains from genera Psychromarinibacter, Lutimaribacter, and Maritimibacter, including a novel species: Psychromarinibacter sediminicola sp. nov.</title>
        <authorList>
            <person name="Wang Y.-H."/>
            <person name="Ye M.-Q."/>
            <person name="Du Z.-J."/>
        </authorList>
    </citation>
    <scope>NUCLEOTIDE SEQUENCE</scope>
    <source>
        <strain evidence="2">C21-152</strain>
    </source>
</reference>
<feature type="transmembrane region" description="Helical" evidence="1">
    <location>
        <begin position="214"/>
        <end position="233"/>
    </location>
</feature>
<evidence type="ECO:0000256" key="1">
    <source>
        <dbReference type="SAM" id="Phobius"/>
    </source>
</evidence>
<feature type="transmembrane region" description="Helical" evidence="1">
    <location>
        <begin position="253"/>
        <end position="273"/>
    </location>
</feature>
<sequence>MTRFRKPGLSERFSQLGYLLKNTATIVGRDRDIVTPVIRMILFSLILVTLFFAMIAAYVAEADTTGTLLLLAWLVVGIYHFFYFNRQELALSWLVFETAAGRDRSYDEAAGHAGTLGGQIRILALLDMAAAWIAWRRRDSENNGLLTNLVLGAMTEGWDLVNHFLLPAIAVDGVGFRDGMGKLRATRENVPETLVGVFGIDVIGRVVATIVAPLYTLLVLLGLVVGVWASGAMPAAFEAGRLGEVLPPEAFDYLPVSADSVFNWLPLFVCIFLGKLFSSAFKRVVTAVKVIYFTLFYARVLHSEALAPDVRAELESYLTFSDEDGKGDAGAPGVAAT</sequence>
<organism evidence="2 3">
    <name type="scientific">Psychromarinibacter sediminicola</name>
    <dbReference type="NCBI Taxonomy" id="3033385"/>
    <lineage>
        <taxon>Bacteria</taxon>
        <taxon>Pseudomonadati</taxon>
        <taxon>Pseudomonadota</taxon>
        <taxon>Alphaproteobacteria</taxon>
        <taxon>Rhodobacterales</taxon>
        <taxon>Paracoccaceae</taxon>
        <taxon>Psychromarinibacter</taxon>
    </lineage>
</organism>
<feature type="transmembrane region" description="Helical" evidence="1">
    <location>
        <begin position="66"/>
        <end position="84"/>
    </location>
</feature>
<dbReference type="EMBL" id="JARGYC010000042">
    <property type="protein sequence ID" value="MDF0602131.1"/>
    <property type="molecule type" value="Genomic_DNA"/>
</dbReference>
<dbReference type="AlphaFoldDB" id="A0AAE3NUA4"/>
<keyword evidence="1" id="KW-0472">Membrane</keyword>
<keyword evidence="1" id="KW-0812">Transmembrane</keyword>
<feature type="transmembrane region" description="Helical" evidence="1">
    <location>
        <begin position="37"/>
        <end position="60"/>
    </location>
</feature>
<keyword evidence="3" id="KW-1185">Reference proteome</keyword>